<feature type="region of interest" description="Disordered" evidence="1">
    <location>
        <begin position="51"/>
        <end position="127"/>
    </location>
</feature>
<evidence type="ECO:0000256" key="1">
    <source>
        <dbReference type="SAM" id="MobiDB-lite"/>
    </source>
</evidence>
<accession>A0A9P1J086</accession>
<organism evidence="2 3">
    <name type="scientific">Caenorhabditis angaria</name>
    <dbReference type="NCBI Taxonomy" id="860376"/>
    <lineage>
        <taxon>Eukaryota</taxon>
        <taxon>Metazoa</taxon>
        <taxon>Ecdysozoa</taxon>
        <taxon>Nematoda</taxon>
        <taxon>Chromadorea</taxon>
        <taxon>Rhabditida</taxon>
        <taxon>Rhabditina</taxon>
        <taxon>Rhabditomorpha</taxon>
        <taxon>Rhabditoidea</taxon>
        <taxon>Rhabditidae</taxon>
        <taxon>Peloderinae</taxon>
        <taxon>Caenorhabditis</taxon>
    </lineage>
</organism>
<sequence>MSDCVREAGDRFISITPARRKKIHASEQALKKKVLNSFKTKKIRNIPVSAAERAHRNRIKKEAQAVAKNEQKPKKRNQCAKMQTGGKTLSRAQLASRKKQSEKKKEQAAKEAEKLTRKSEKAKEREAKRLEKIAREEAERLARIAKFADAPRHAMIRRSQKV</sequence>
<protein>
    <submittedName>
        <fullName evidence="2">Uncharacterized protein</fullName>
    </submittedName>
</protein>
<feature type="compositionally biased region" description="Basic and acidic residues" evidence="1">
    <location>
        <begin position="103"/>
        <end position="127"/>
    </location>
</feature>
<evidence type="ECO:0000313" key="2">
    <source>
        <dbReference type="EMBL" id="CAI5454503.1"/>
    </source>
</evidence>
<dbReference type="AlphaFoldDB" id="A0A9P1J086"/>
<gene>
    <name evidence="2" type="ORF">CAMP_LOCUS17140</name>
</gene>
<dbReference type="Proteomes" id="UP001152747">
    <property type="component" value="Unassembled WGS sequence"/>
</dbReference>
<name>A0A9P1J086_9PELO</name>
<proteinExistence type="predicted"/>
<keyword evidence="3" id="KW-1185">Reference proteome</keyword>
<reference evidence="2" key="1">
    <citation type="submission" date="2022-11" db="EMBL/GenBank/DDBJ databases">
        <authorList>
            <person name="Kikuchi T."/>
        </authorList>
    </citation>
    <scope>NUCLEOTIDE SEQUENCE</scope>
    <source>
        <strain evidence="2">PS1010</strain>
    </source>
</reference>
<evidence type="ECO:0000313" key="3">
    <source>
        <dbReference type="Proteomes" id="UP001152747"/>
    </source>
</evidence>
<comment type="caution">
    <text evidence="2">The sequence shown here is derived from an EMBL/GenBank/DDBJ whole genome shotgun (WGS) entry which is preliminary data.</text>
</comment>
<dbReference type="EMBL" id="CANHGI010000006">
    <property type="protein sequence ID" value="CAI5454503.1"/>
    <property type="molecule type" value="Genomic_DNA"/>
</dbReference>